<feature type="transmembrane region" description="Helical" evidence="1">
    <location>
        <begin position="247"/>
        <end position="265"/>
    </location>
</feature>
<feature type="transmembrane region" description="Helical" evidence="1">
    <location>
        <begin position="216"/>
        <end position="235"/>
    </location>
</feature>
<comment type="caution">
    <text evidence="2">The sequence shown here is derived from an EMBL/GenBank/DDBJ whole genome shotgun (WGS) entry which is preliminary data.</text>
</comment>
<gene>
    <name evidence="2" type="ORF">GQF02_07725</name>
</gene>
<feature type="transmembrane region" description="Helical" evidence="1">
    <location>
        <begin position="129"/>
        <end position="145"/>
    </location>
</feature>
<feature type="transmembrane region" description="Helical" evidence="1">
    <location>
        <begin position="355"/>
        <end position="377"/>
    </location>
</feature>
<feature type="transmembrane region" description="Helical" evidence="1">
    <location>
        <begin position="431"/>
        <end position="452"/>
    </location>
</feature>
<feature type="transmembrane region" description="Helical" evidence="1">
    <location>
        <begin position="271"/>
        <end position="292"/>
    </location>
</feature>
<proteinExistence type="predicted"/>
<evidence type="ECO:0008006" key="4">
    <source>
        <dbReference type="Google" id="ProtNLM"/>
    </source>
</evidence>
<dbReference type="EMBL" id="WSSB01000006">
    <property type="protein sequence ID" value="MXR36858.1"/>
    <property type="molecule type" value="Genomic_DNA"/>
</dbReference>
<protein>
    <recommendedName>
        <fullName evidence="4">Glycosyltransferase RgtA/B/C/D-like domain-containing protein</fullName>
    </recommendedName>
</protein>
<accession>A0A845BNV6</accession>
<feature type="transmembrane region" description="Helical" evidence="1">
    <location>
        <begin position="99"/>
        <end position="117"/>
    </location>
</feature>
<reference evidence="2 3" key="1">
    <citation type="submission" date="2019-12" db="EMBL/GenBank/DDBJ databases">
        <title>Neisseriaceae gen. nov. sp. Genome sequencing and assembly.</title>
        <authorList>
            <person name="Liu Z."/>
            <person name="Li A."/>
        </authorList>
    </citation>
    <scope>NUCLEOTIDE SEQUENCE [LARGE SCALE GENOMIC DNA]</scope>
    <source>
        <strain evidence="2 3">B2N2-7</strain>
    </source>
</reference>
<keyword evidence="1" id="KW-0812">Transmembrane</keyword>
<name>A0A845BNV6_9NEIS</name>
<evidence type="ECO:0000256" key="1">
    <source>
        <dbReference type="SAM" id="Phobius"/>
    </source>
</evidence>
<feature type="transmembrane region" description="Helical" evidence="1">
    <location>
        <begin position="151"/>
        <end position="171"/>
    </location>
</feature>
<keyword evidence="1" id="KW-1133">Transmembrane helix</keyword>
<keyword evidence="1" id="KW-0472">Membrane</keyword>
<feature type="transmembrane region" description="Helical" evidence="1">
    <location>
        <begin position="397"/>
        <end position="419"/>
    </location>
</feature>
<organism evidence="2 3">
    <name type="scientific">Craterilacuibacter sinensis</name>
    <dbReference type="NCBI Taxonomy" id="2686017"/>
    <lineage>
        <taxon>Bacteria</taxon>
        <taxon>Pseudomonadati</taxon>
        <taxon>Pseudomonadota</taxon>
        <taxon>Betaproteobacteria</taxon>
        <taxon>Neisseriales</taxon>
        <taxon>Neisseriaceae</taxon>
        <taxon>Craterilacuibacter</taxon>
    </lineage>
</organism>
<feature type="transmembrane region" description="Helical" evidence="1">
    <location>
        <begin position="183"/>
        <end position="210"/>
    </location>
</feature>
<evidence type="ECO:0000313" key="3">
    <source>
        <dbReference type="Proteomes" id="UP000467214"/>
    </source>
</evidence>
<keyword evidence="3" id="KW-1185">Reference proteome</keyword>
<sequence length="550" mass="61568">MLTYTPNHDNTAPVPTERPWLLLLLTFIWLWPGILGHDPWRPDEPWVTAVVQQMLASGNYLVPALDGKAFLRDAPLYYWLGAVFAKLFSPWLLPVHDAIRLATPFCMAAGLAFAGGAGRELIGRRHGRSVVLILIGCFGLIVTGHEMNPVVAGFAGFAAAFYALTLALRAPALGGALLGLASVWLLLSTSAFEVALVWLLALSLPVFAAWRSRRHAITLLMALLIAVPLCSLWLIGFKSSHPLAFQLWLDAFALGPFNGFARLAFFHEPGYYSKTVLWYAFPAWPLAMWTLYRSYRIQRFKRPMIQLPLLAFAVSMLVLTLSSRQSSESALPLLLPLAVLAAAELDTLRRGAAAFLNWFGLMTFGLFGLLVWLGWLAMNFGWPERLAGRAHYFSPYYVPYISFIAAGFALLATLGWLWAVTRRHLRGRQAVTNWAAGITLFWGLGMTLWLPWLDAAKSYRPVVDKMMVVLPDDVQCVATDSRNSMARLSWRYYAGLELKPYIAGETPPCDWQLVVRTRDEGLAEPGWQVLWSGSRPRDKDEQYGLLRRQP</sequence>
<dbReference type="Proteomes" id="UP000467214">
    <property type="component" value="Unassembled WGS sequence"/>
</dbReference>
<dbReference type="RefSeq" id="WP_160796127.1">
    <property type="nucleotide sequence ID" value="NZ_WSSB01000006.1"/>
</dbReference>
<evidence type="ECO:0000313" key="2">
    <source>
        <dbReference type="EMBL" id="MXR36858.1"/>
    </source>
</evidence>
<dbReference type="AlphaFoldDB" id="A0A845BNV6"/>
<feature type="transmembrane region" description="Helical" evidence="1">
    <location>
        <begin position="20"/>
        <end position="36"/>
    </location>
</feature>